<evidence type="ECO:0000313" key="1">
    <source>
        <dbReference type="EMBL" id="MDO1559725.1"/>
    </source>
</evidence>
<dbReference type="EMBL" id="JAUKTR010000004">
    <property type="protein sequence ID" value="MDO1559725.1"/>
    <property type="molecule type" value="Genomic_DNA"/>
</dbReference>
<organism evidence="1 2">
    <name type="scientific">Peiella sedimenti</name>
    <dbReference type="NCBI Taxonomy" id="3061083"/>
    <lineage>
        <taxon>Bacteria</taxon>
        <taxon>Pseudomonadati</taxon>
        <taxon>Pseudomonadota</taxon>
        <taxon>Alphaproteobacteria</taxon>
        <taxon>Caulobacterales</taxon>
        <taxon>Caulobacteraceae</taxon>
        <taxon>Peiella</taxon>
    </lineage>
</organism>
<dbReference type="InterPro" id="IPR011050">
    <property type="entry name" value="Pectin_lyase_fold/virulence"/>
</dbReference>
<dbReference type="SUPFAM" id="SSF51126">
    <property type="entry name" value="Pectin lyase-like"/>
    <property type="match status" value="1"/>
</dbReference>
<sequence length="513" mass="56977">MRKSFLPSLLGALGVGAVLLGALALDGGANAQVAAKVESQTRPNFGLLLDPPVRQGRRYRPHYGRGSDWRGHSRPGWWNPHDYRWNGPLEDVAFVDCSQARDPNEVNRAIARLRPGGTLIIRGQGAPCLDSIYIDKPLTIQADGGRPLRDHRGWPEDVNFPVTLRTQPGRRCIEVGPIANGEVVLRNLVIDATQAGDETCIYSDGGHIRLESVVIRYAGDGSAIYMDGGSLTAVEDTRIIADTYYAAIQAEDGWVDLDDVRITNAAIGLQISPNGARDSHLRDVTLLSPPQSPVFGTASAGIVVPGSRTTGRLFIERSRICGYNIGLWIQGPNVVDVERTHICRAAKGVGAYGGQLTISDSAIGASIYGVQIGSTFPVRIENTTIYGAREYDVFAEPGAARPVGGSNHFYSHRNRTCYGEPAPYDSPVWADDRPRRRWGRRDHDGPPRYVMPHWRDDFYQCEDPGPFLGSEYIRAEEEYGWTNPRDFYAMEPWDNYWSQRDNRFYPDGSWYRR</sequence>
<dbReference type="Gene3D" id="2.160.20.10">
    <property type="entry name" value="Single-stranded right-handed beta-helix, Pectin lyase-like"/>
    <property type="match status" value="1"/>
</dbReference>
<reference evidence="1" key="1">
    <citation type="submission" date="2023-07" db="EMBL/GenBank/DDBJ databases">
        <title>Brevundimonas soil sp. nov., isolated from the soil of chemical plant.</title>
        <authorList>
            <person name="Wu N."/>
        </authorList>
    </citation>
    <scope>NUCLEOTIDE SEQUENCE</scope>
    <source>
        <strain evidence="1">XZ-24</strain>
    </source>
</reference>
<dbReference type="InterPro" id="IPR012334">
    <property type="entry name" value="Pectin_lyas_fold"/>
</dbReference>
<name>A0ABT8SMD1_9CAUL</name>
<comment type="caution">
    <text evidence="1">The sequence shown here is derived from an EMBL/GenBank/DDBJ whole genome shotgun (WGS) entry which is preliminary data.</text>
</comment>
<accession>A0ABT8SMD1</accession>
<gene>
    <name evidence="1" type="ORF">Q0812_09835</name>
</gene>
<dbReference type="Proteomes" id="UP001169063">
    <property type="component" value="Unassembled WGS sequence"/>
</dbReference>
<keyword evidence="2" id="KW-1185">Reference proteome</keyword>
<dbReference type="RefSeq" id="WP_302110160.1">
    <property type="nucleotide sequence ID" value="NZ_JAUKTR010000004.1"/>
</dbReference>
<protein>
    <submittedName>
        <fullName evidence="1">Right-handed parallel beta-helix repeat-containing protein</fullName>
    </submittedName>
</protein>
<evidence type="ECO:0000313" key="2">
    <source>
        <dbReference type="Proteomes" id="UP001169063"/>
    </source>
</evidence>
<proteinExistence type="predicted"/>